<organism evidence="2 3">
    <name type="scientific">Lysinibacillus sphaericus OT4b.31</name>
    <dbReference type="NCBI Taxonomy" id="1285586"/>
    <lineage>
        <taxon>Bacteria</taxon>
        <taxon>Bacillati</taxon>
        <taxon>Bacillota</taxon>
        <taxon>Bacilli</taxon>
        <taxon>Bacillales</taxon>
        <taxon>Bacillaceae</taxon>
        <taxon>Lysinibacillus</taxon>
    </lineage>
</organism>
<dbReference type="PATRIC" id="fig|1285586.5.peg.4638"/>
<proteinExistence type="predicted"/>
<dbReference type="OrthoDB" id="2735411at2"/>
<reference evidence="2 3" key="1">
    <citation type="submission" date="2013-04" db="EMBL/GenBank/DDBJ databases">
        <title>Draft genome of the heavy metal tolerant bacterium Lysinibacillus sphaericus strain OT4b.31.</title>
        <authorList>
            <person name="Pena-Montenegro T.D."/>
            <person name="Dussan J."/>
        </authorList>
    </citation>
    <scope>NUCLEOTIDE SEQUENCE [LARGE SCALE GENOMIC DNA]</scope>
    <source>
        <strain evidence="2 3">OT4b.31</strain>
    </source>
</reference>
<dbReference type="EMBL" id="AQPX01000040">
    <property type="protein sequence ID" value="EON70293.1"/>
    <property type="molecule type" value="Genomic_DNA"/>
</dbReference>
<keyword evidence="1" id="KW-1133">Transmembrane helix</keyword>
<feature type="transmembrane region" description="Helical" evidence="1">
    <location>
        <begin position="64"/>
        <end position="81"/>
    </location>
</feature>
<dbReference type="HOGENOM" id="CLU_2356385_0_0_9"/>
<dbReference type="AlphaFoldDB" id="R7Z852"/>
<accession>R7Z852</accession>
<keyword evidence="1" id="KW-0472">Membrane</keyword>
<sequence>MSYFYDVQYFLDSGSIGIILELLLVTASISTILFILTKNQYVSYLSSAPILYILSAFFHYSTHLVLLVLAMTIQALILIIIKYQRNKQLNVHERSV</sequence>
<evidence type="ECO:0000256" key="1">
    <source>
        <dbReference type="SAM" id="Phobius"/>
    </source>
</evidence>
<evidence type="ECO:0000313" key="3">
    <source>
        <dbReference type="Proteomes" id="UP000013911"/>
    </source>
</evidence>
<dbReference type="RefSeq" id="WP_010861345.1">
    <property type="nucleotide sequence ID" value="NZ_KB933415.1"/>
</dbReference>
<gene>
    <name evidence="2" type="ORF">H131_22244</name>
</gene>
<keyword evidence="1" id="KW-0812">Transmembrane</keyword>
<protein>
    <submittedName>
        <fullName evidence="2">Uncharacterized protein</fullName>
    </submittedName>
</protein>
<name>R7Z852_LYSSH</name>
<feature type="transmembrane region" description="Helical" evidence="1">
    <location>
        <begin position="41"/>
        <end position="58"/>
    </location>
</feature>
<comment type="caution">
    <text evidence="2">The sequence shown here is derived from an EMBL/GenBank/DDBJ whole genome shotgun (WGS) entry which is preliminary data.</text>
</comment>
<feature type="transmembrane region" description="Helical" evidence="1">
    <location>
        <begin position="15"/>
        <end position="36"/>
    </location>
</feature>
<dbReference type="Proteomes" id="UP000013911">
    <property type="component" value="Unassembled WGS sequence"/>
</dbReference>
<evidence type="ECO:0000313" key="2">
    <source>
        <dbReference type="EMBL" id="EON70293.1"/>
    </source>
</evidence>
<dbReference type="eggNOG" id="ENOG5030C0N">
    <property type="taxonomic scope" value="Bacteria"/>
</dbReference>